<keyword evidence="2" id="KW-1185">Reference proteome</keyword>
<protein>
    <submittedName>
        <fullName evidence="1">Uncharacterized protein</fullName>
    </submittedName>
</protein>
<dbReference type="Proteomes" id="UP001210925">
    <property type="component" value="Unassembled WGS sequence"/>
</dbReference>
<dbReference type="InterPro" id="IPR052394">
    <property type="entry name" value="LRR-containing"/>
</dbReference>
<accession>A0AAD5Y0G8</accession>
<dbReference type="SUPFAM" id="SSF52047">
    <property type="entry name" value="RNI-like"/>
    <property type="match status" value="1"/>
</dbReference>
<name>A0AAD5Y0G8_9FUNG</name>
<evidence type="ECO:0000313" key="2">
    <source>
        <dbReference type="Proteomes" id="UP001210925"/>
    </source>
</evidence>
<proteinExistence type="predicted"/>
<evidence type="ECO:0000313" key="1">
    <source>
        <dbReference type="EMBL" id="KAJ3252294.1"/>
    </source>
</evidence>
<dbReference type="AlphaFoldDB" id="A0AAD5Y0G8"/>
<organism evidence="1 2">
    <name type="scientific">Boothiomyces macroporosus</name>
    <dbReference type="NCBI Taxonomy" id="261099"/>
    <lineage>
        <taxon>Eukaryota</taxon>
        <taxon>Fungi</taxon>
        <taxon>Fungi incertae sedis</taxon>
        <taxon>Chytridiomycota</taxon>
        <taxon>Chytridiomycota incertae sedis</taxon>
        <taxon>Chytridiomycetes</taxon>
        <taxon>Rhizophydiales</taxon>
        <taxon>Terramycetaceae</taxon>
        <taxon>Boothiomyces</taxon>
    </lineage>
</organism>
<dbReference type="InterPro" id="IPR032675">
    <property type="entry name" value="LRR_dom_sf"/>
</dbReference>
<dbReference type="PANTHER" id="PTHR24114">
    <property type="entry name" value="LEUCINE RICH REPEAT FAMILY PROTEIN"/>
    <property type="match status" value="1"/>
</dbReference>
<sequence>MDEDEDLFDEMPSQGFYTSVEELGIKYKNKKELSDKDFNILANQLKFADIIQVNKLWVDYLDLVSTVLEKSVLSEIQIKDVKLSPAIMNTITKILNNNTTIFHLRFEDIVVPESSGDSIKASSVQYVEFVNTPINHNLALPKALATISFQKIKLSIGDCKRIGKLLGEHKTLASVVLIDNGMGSEHVCAFIDGLQRSKSIKMLDIQENFVGAKGLKAIGDYLSTTTKLVSLEIAEFDPEKDGLFHLSNGLKSNTSLTVLSLTTANQNKTDAAWIFKSLRYNCVLQSLSVSFNDAFETKELDQEVLTMIRKNRGLHSFNISEFEQHGPMIKSIKENLAYNSYLTDISLDHQADEELEELLDKNIANQTENAKKFLVCCRSVVLLPLPHELKRHVFEMLCKTCFIPFASISTLADTFLDENSVGIFDPTMWFSEHALSSQCYSYLYAKKEILLKD</sequence>
<comment type="caution">
    <text evidence="1">The sequence shown here is derived from an EMBL/GenBank/DDBJ whole genome shotgun (WGS) entry which is preliminary data.</text>
</comment>
<dbReference type="EMBL" id="JADGKB010000146">
    <property type="protein sequence ID" value="KAJ3252294.1"/>
    <property type="molecule type" value="Genomic_DNA"/>
</dbReference>
<reference evidence="1" key="1">
    <citation type="submission" date="2020-05" db="EMBL/GenBank/DDBJ databases">
        <title>Phylogenomic resolution of chytrid fungi.</title>
        <authorList>
            <person name="Stajich J.E."/>
            <person name="Amses K."/>
            <person name="Simmons R."/>
            <person name="Seto K."/>
            <person name="Myers J."/>
            <person name="Bonds A."/>
            <person name="Quandt C.A."/>
            <person name="Barry K."/>
            <person name="Liu P."/>
            <person name="Grigoriev I."/>
            <person name="Longcore J.E."/>
            <person name="James T.Y."/>
        </authorList>
    </citation>
    <scope>NUCLEOTIDE SEQUENCE</scope>
    <source>
        <strain evidence="1">PLAUS21</strain>
    </source>
</reference>
<gene>
    <name evidence="1" type="ORF">HK103_001639</name>
</gene>
<dbReference type="PANTHER" id="PTHR24114:SF2">
    <property type="entry name" value="F-BOX DOMAIN-CONTAINING PROTEIN-RELATED"/>
    <property type="match status" value="1"/>
</dbReference>
<dbReference type="Gene3D" id="3.80.10.10">
    <property type="entry name" value="Ribonuclease Inhibitor"/>
    <property type="match status" value="2"/>
</dbReference>